<evidence type="ECO:0000313" key="12">
    <source>
        <dbReference type="Proteomes" id="UP000095280"/>
    </source>
</evidence>
<dbReference type="InterPro" id="IPR017452">
    <property type="entry name" value="GPCR_Rhodpsn_7TM"/>
</dbReference>
<protein>
    <submittedName>
        <fullName evidence="13">G_PROTEIN_RECEP_F1_2 domain-containing protein</fullName>
    </submittedName>
</protein>
<dbReference type="InterPro" id="IPR000276">
    <property type="entry name" value="GPCR_Rhodpsn"/>
</dbReference>
<comment type="subcellular location">
    <subcellularLocation>
        <location evidence="1">Membrane</location>
        <topology evidence="1">Multi-pass membrane protein</topology>
    </subcellularLocation>
</comment>
<evidence type="ECO:0000256" key="3">
    <source>
        <dbReference type="ARBA" id="ARBA00022989"/>
    </source>
</evidence>
<feature type="transmembrane region" description="Helical" evidence="10">
    <location>
        <begin position="96"/>
        <end position="114"/>
    </location>
</feature>
<evidence type="ECO:0000256" key="8">
    <source>
        <dbReference type="RuleBase" id="RU000688"/>
    </source>
</evidence>
<feature type="transmembrane region" description="Helical" evidence="10">
    <location>
        <begin position="178"/>
        <end position="202"/>
    </location>
</feature>
<dbReference type="Proteomes" id="UP000095280">
    <property type="component" value="Unplaced"/>
</dbReference>
<name>A0A1I8IFF1_9PLAT</name>
<organism evidence="12 13">
    <name type="scientific">Macrostomum lignano</name>
    <dbReference type="NCBI Taxonomy" id="282301"/>
    <lineage>
        <taxon>Eukaryota</taxon>
        <taxon>Metazoa</taxon>
        <taxon>Spiralia</taxon>
        <taxon>Lophotrochozoa</taxon>
        <taxon>Platyhelminthes</taxon>
        <taxon>Rhabditophora</taxon>
        <taxon>Macrostomorpha</taxon>
        <taxon>Macrostomida</taxon>
        <taxon>Macrostomidae</taxon>
        <taxon>Macrostomum</taxon>
    </lineage>
</organism>
<dbReference type="GO" id="GO:0004930">
    <property type="term" value="F:G protein-coupled receptor activity"/>
    <property type="evidence" value="ECO:0007669"/>
    <property type="project" value="UniProtKB-KW"/>
</dbReference>
<keyword evidence="6 8" id="KW-0675">Receptor</keyword>
<feature type="transmembrane region" description="Helical" evidence="10">
    <location>
        <begin position="55"/>
        <end position="76"/>
    </location>
</feature>
<dbReference type="Gene3D" id="1.20.1070.10">
    <property type="entry name" value="Rhodopsin 7-helix transmembrane proteins"/>
    <property type="match status" value="1"/>
</dbReference>
<evidence type="ECO:0000313" key="13">
    <source>
        <dbReference type="WBParaSite" id="maker-uti_cns_0012083-snap-gene-0.2-mRNA-1"/>
    </source>
</evidence>
<keyword evidence="2 8" id="KW-0812">Transmembrane</keyword>
<comment type="similarity">
    <text evidence="8">Belongs to the G-protein coupled receptor 1 family.</text>
</comment>
<evidence type="ECO:0000256" key="10">
    <source>
        <dbReference type="SAM" id="Phobius"/>
    </source>
</evidence>
<sequence>NSTNLLKTGEAQRHRLEEWLTILFYSAAVLLSTVGNFTAIAVFSFGRQSRTELRGFLTSLAVADLLIGCFCLPFTLVNVYNKSWPLPGILCKLVCYFQLVAVTSSVFTNMVIGFDRFWVVTYPLNHRLNYSRSRIVICCLWLISLLLSSVQLLVSGKKRVNDTDQCREHWDSDRNQRVYSVFVLVLTYLLPLGVLSLTYAAIGRQLWNRTIPGNADLARDSQHIRAKRKIVKMLIVVVTLFALCWMPLHVFNVLSDYTELNTWLPGVMLDRIFIVSHWTAMANSFVNPWCGPERPGPEAEVLPQWEATPGASNKSLPDKRRLRRHQLQKSGRQSHCCLQQHPLRLWKQKQLQEQQKMLQSMK</sequence>
<evidence type="ECO:0000256" key="6">
    <source>
        <dbReference type="ARBA" id="ARBA00023170"/>
    </source>
</evidence>
<evidence type="ECO:0000256" key="7">
    <source>
        <dbReference type="ARBA" id="ARBA00023224"/>
    </source>
</evidence>
<dbReference type="SUPFAM" id="SSF81321">
    <property type="entry name" value="Family A G protein-coupled receptor-like"/>
    <property type="match status" value="1"/>
</dbReference>
<accession>A0A1I8IFF1</accession>
<keyword evidence="5 10" id="KW-0472">Membrane</keyword>
<evidence type="ECO:0000256" key="1">
    <source>
        <dbReference type="ARBA" id="ARBA00004141"/>
    </source>
</evidence>
<evidence type="ECO:0000256" key="5">
    <source>
        <dbReference type="ARBA" id="ARBA00023136"/>
    </source>
</evidence>
<feature type="domain" description="G-protein coupled receptors family 1 profile" evidence="11">
    <location>
        <begin position="35"/>
        <end position="291"/>
    </location>
</feature>
<dbReference type="PRINTS" id="PR00237">
    <property type="entry name" value="GPCRRHODOPSN"/>
</dbReference>
<feature type="transmembrane region" description="Helical" evidence="10">
    <location>
        <begin position="22"/>
        <end position="43"/>
    </location>
</feature>
<proteinExistence type="inferred from homology"/>
<dbReference type="Pfam" id="PF00001">
    <property type="entry name" value="7tm_1"/>
    <property type="match status" value="1"/>
</dbReference>
<keyword evidence="12" id="KW-1185">Reference proteome</keyword>
<reference evidence="13" key="1">
    <citation type="submission" date="2016-11" db="UniProtKB">
        <authorList>
            <consortium name="WormBaseParasite"/>
        </authorList>
    </citation>
    <scope>IDENTIFICATION</scope>
</reference>
<dbReference type="WBParaSite" id="maker-uti_cns_0012083-snap-gene-0.2-mRNA-1">
    <property type="protein sequence ID" value="maker-uti_cns_0012083-snap-gene-0.2-mRNA-1"/>
    <property type="gene ID" value="maker-uti_cns_0012083-snap-gene-0.2"/>
</dbReference>
<dbReference type="GO" id="GO:0005886">
    <property type="term" value="C:plasma membrane"/>
    <property type="evidence" value="ECO:0007669"/>
    <property type="project" value="TreeGrafter"/>
</dbReference>
<feature type="region of interest" description="Disordered" evidence="9">
    <location>
        <begin position="308"/>
        <end position="335"/>
    </location>
</feature>
<dbReference type="PANTHER" id="PTHR45695">
    <property type="entry name" value="LEUCOKININ RECEPTOR-RELATED"/>
    <property type="match status" value="1"/>
</dbReference>
<keyword evidence="3 10" id="KW-1133">Transmembrane helix</keyword>
<evidence type="ECO:0000259" key="11">
    <source>
        <dbReference type="PROSITE" id="PS50262"/>
    </source>
</evidence>
<dbReference type="AlphaFoldDB" id="A0A1I8IFF1"/>
<dbReference type="PROSITE" id="PS00237">
    <property type="entry name" value="G_PROTEIN_RECEP_F1_1"/>
    <property type="match status" value="1"/>
</dbReference>
<feature type="transmembrane region" description="Helical" evidence="10">
    <location>
        <begin position="135"/>
        <end position="154"/>
    </location>
</feature>
<evidence type="ECO:0000256" key="2">
    <source>
        <dbReference type="ARBA" id="ARBA00022692"/>
    </source>
</evidence>
<dbReference type="PANTHER" id="PTHR45695:SF9">
    <property type="entry name" value="LEUCOKININ RECEPTOR"/>
    <property type="match status" value="1"/>
</dbReference>
<dbReference type="PROSITE" id="PS50262">
    <property type="entry name" value="G_PROTEIN_RECEP_F1_2"/>
    <property type="match status" value="1"/>
</dbReference>
<evidence type="ECO:0000256" key="4">
    <source>
        <dbReference type="ARBA" id="ARBA00023040"/>
    </source>
</evidence>
<keyword evidence="4 8" id="KW-0297">G-protein coupled receptor</keyword>
<feature type="transmembrane region" description="Helical" evidence="10">
    <location>
        <begin position="230"/>
        <end position="248"/>
    </location>
</feature>
<evidence type="ECO:0000256" key="9">
    <source>
        <dbReference type="SAM" id="MobiDB-lite"/>
    </source>
</evidence>
<keyword evidence="7 8" id="KW-0807">Transducer</keyword>